<reference evidence="2" key="1">
    <citation type="journal article" date="2007" name="PLoS ONE">
        <title>The first genome sequence of an elite grapevine cultivar (Pinot noir Vitis vinifera L.): coping with a highly heterozygous genome.</title>
        <authorList>
            <person name="Velasco R."/>
            <person name="Zharkikh A."/>
            <person name="Troggio M."/>
            <person name="Cartwright D.A."/>
            <person name="Cestaro A."/>
            <person name="Pruss D."/>
            <person name="Pindo M."/>
            <person name="FitzGerald L.M."/>
            <person name="Vezzulli S."/>
            <person name="Reid J."/>
            <person name="Malacarne G."/>
            <person name="Iliev D."/>
            <person name="Coppola G."/>
            <person name="Wardell B."/>
            <person name="Micheletti D."/>
            <person name="Macalma T."/>
            <person name="Facci M."/>
            <person name="Mitchell J.T."/>
            <person name="Perazzolli M."/>
            <person name="Eldredge G."/>
            <person name="Gatto P."/>
            <person name="Oyzerski R."/>
            <person name="Moretto M."/>
            <person name="Gutin N."/>
            <person name="Stefanini M."/>
            <person name="Chen Y."/>
            <person name="Segala C."/>
            <person name="Davenport C."/>
            <person name="Dematte L."/>
            <person name="Mraz A."/>
            <person name="Battilana J."/>
            <person name="Stormo K."/>
            <person name="Costa F."/>
            <person name="Tao Q."/>
            <person name="Si-Ammour A."/>
            <person name="Harkins T."/>
            <person name="Lackey A."/>
            <person name="Perbost C."/>
            <person name="Taillon B."/>
            <person name="Stella A."/>
            <person name="Solovyev V."/>
            <person name="Fawcett J.A."/>
            <person name="Sterck L."/>
            <person name="Vandepoele K."/>
            <person name="Grando S.M."/>
            <person name="Toppo S."/>
            <person name="Moser C."/>
            <person name="Lanchbury J."/>
            <person name="Bogden R."/>
            <person name="Skolnick M."/>
            <person name="Sgaramella V."/>
            <person name="Bhatnagar S.K."/>
            <person name="Fontana P."/>
            <person name="Gutin A."/>
            <person name="Van de Peer Y."/>
            <person name="Salamini F."/>
            <person name="Viola R."/>
        </authorList>
    </citation>
    <scope>NUCLEOTIDE SEQUENCE</scope>
</reference>
<gene>
    <name evidence="2" type="ORF">VITISV_019856</name>
</gene>
<evidence type="ECO:0000259" key="1">
    <source>
        <dbReference type="Pfam" id="PF22936"/>
    </source>
</evidence>
<protein>
    <recommendedName>
        <fullName evidence="1">Retrovirus-related Pol polyprotein from transposon TNT 1-94-like beta-barrel domain-containing protein</fullName>
    </recommendedName>
</protein>
<name>A5ARY9_VITVI</name>
<evidence type="ECO:0000313" key="2">
    <source>
        <dbReference type="EMBL" id="CAN75972.1"/>
    </source>
</evidence>
<proteinExistence type="predicted"/>
<organism evidence="2">
    <name type="scientific">Vitis vinifera</name>
    <name type="common">Grape</name>
    <dbReference type="NCBI Taxonomy" id="29760"/>
    <lineage>
        <taxon>Eukaryota</taxon>
        <taxon>Viridiplantae</taxon>
        <taxon>Streptophyta</taxon>
        <taxon>Embryophyta</taxon>
        <taxon>Tracheophyta</taxon>
        <taxon>Spermatophyta</taxon>
        <taxon>Magnoliopsida</taxon>
        <taxon>eudicotyledons</taxon>
        <taxon>Gunneridae</taxon>
        <taxon>Pentapetalae</taxon>
        <taxon>rosids</taxon>
        <taxon>Vitales</taxon>
        <taxon>Vitaceae</taxon>
        <taxon>Viteae</taxon>
        <taxon>Vitis</taxon>
    </lineage>
</organism>
<feature type="domain" description="Retrovirus-related Pol polyprotein from transposon TNT 1-94-like beta-barrel" evidence="1">
    <location>
        <begin position="206"/>
        <end position="280"/>
    </location>
</feature>
<accession>A5ARY9</accession>
<dbReference type="EMBL" id="AM433413">
    <property type="protein sequence ID" value="CAN75972.1"/>
    <property type="molecule type" value="Genomic_DNA"/>
</dbReference>
<dbReference type="AlphaFoldDB" id="A5ARY9"/>
<dbReference type="InterPro" id="IPR054722">
    <property type="entry name" value="PolX-like_BBD"/>
</dbReference>
<sequence>MTWQEDSYDRWYPKITARFIPSQPDIKPLKIDAKILEMTAWHERIGRIFCTADYERYRARINKERIYDFLTGLNKELDEVQGRFLRIKPLPVIEEIFAEVRREETRKRVMLGGVKTPIVPGNTIVDNLPLAACKDDSSSGNTRNNRRTTSFGVITVRDPITAVKTAGSKMADHHISEITETLGRNPMDIRPLWTALSGTIEKFYPWIIDLGATDHITGCASLFSTYTPGSGHIKVKIVDGSLASIAGTGAIILGPHITFFNVHHVPKLSCNLLSISKLTKDLNRAAYFLPNHCEFQDVTSRKRIGNAEKYGGFYYFKEDNT</sequence>
<dbReference type="Pfam" id="PF22936">
    <property type="entry name" value="Pol_BBD"/>
    <property type="match status" value="1"/>
</dbReference>